<dbReference type="Proteomes" id="UP000233551">
    <property type="component" value="Unassembled WGS sequence"/>
</dbReference>
<gene>
    <name evidence="1" type="ORF">CRG98_045336</name>
</gene>
<sequence>MLASFYPKDGWVLAVRESMVPFKRSVHYMLCHQVGHLMKRAEDQVEFPVLAVSNAMLRTRFYFLADREIEARKIKIGSSCLRVIEKLRGKRTHPRIVKAFGGLQAELRGARASSRRVIHEVSSPDLGLDAKFGHGLRRCRR</sequence>
<organism evidence="1 2">
    <name type="scientific">Punica granatum</name>
    <name type="common">Pomegranate</name>
    <dbReference type="NCBI Taxonomy" id="22663"/>
    <lineage>
        <taxon>Eukaryota</taxon>
        <taxon>Viridiplantae</taxon>
        <taxon>Streptophyta</taxon>
        <taxon>Embryophyta</taxon>
        <taxon>Tracheophyta</taxon>
        <taxon>Spermatophyta</taxon>
        <taxon>Magnoliopsida</taxon>
        <taxon>eudicotyledons</taxon>
        <taxon>Gunneridae</taxon>
        <taxon>Pentapetalae</taxon>
        <taxon>rosids</taxon>
        <taxon>malvids</taxon>
        <taxon>Myrtales</taxon>
        <taxon>Lythraceae</taxon>
        <taxon>Punica</taxon>
    </lineage>
</organism>
<evidence type="ECO:0000313" key="2">
    <source>
        <dbReference type="Proteomes" id="UP000233551"/>
    </source>
</evidence>
<evidence type="ECO:0000313" key="1">
    <source>
        <dbReference type="EMBL" id="PKI34285.1"/>
    </source>
</evidence>
<comment type="caution">
    <text evidence="1">The sequence shown here is derived from an EMBL/GenBank/DDBJ whole genome shotgun (WGS) entry which is preliminary data.</text>
</comment>
<dbReference type="EMBL" id="PGOL01006022">
    <property type="protein sequence ID" value="PKI34285.1"/>
    <property type="molecule type" value="Genomic_DNA"/>
</dbReference>
<dbReference type="AlphaFoldDB" id="A0A2I0HRE9"/>
<keyword evidence="2" id="KW-1185">Reference proteome</keyword>
<accession>A0A2I0HRE9</accession>
<reference evidence="1 2" key="1">
    <citation type="submission" date="2017-11" db="EMBL/GenBank/DDBJ databases">
        <title>De-novo sequencing of pomegranate (Punica granatum L.) genome.</title>
        <authorList>
            <person name="Akparov Z."/>
            <person name="Amiraslanov A."/>
            <person name="Hajiyeva S."/>
            <person name="Abbasov M."/>
            <person name="Kaur K."/>
            <person name="Hamwieh A."/>
            <person name="Solovyev V."/>
            <person name="Salamov A."/>
            <person name="Braich B."/>
            <person name="Kosarev P."/>
            <person name="Mahmoud A."/>
            <person name="Hajiyev E."/>
            <person name="Babayeva S."/>
            <person name="Izzatullayeva V."/>
            <person name="Mammadov A."/>
            <person name="Mammadov A."/>
            <person name="Sharifova S."/>
            <person name="Ojaghi J."/>
            <person name="Eynullazada K."/>
            <person name="Bayramov B."/>
            <person name="Abdulazimova A."/>
            <person name="Shahmuradov I."/>
        </authorList>
    </citation>
    <scope>NUCLEOTIDE SEQUENCE [LARGE SCALE GENOMIC DNA]</scope>
    <source>
        <strain evidence="2">cv. AG2017</strain>
        <tissue evidence="1">Leaf</tissue>
    </source>
</reference>
<protein>
    <submittedName>
        <fullName evidence="1">Uncharacterized protein</fullName>
    </submittedName>
</protein>
<name>A0A2I0HRE9_PUNGR</name>
<proteinExistence type="predicted"/>